<dbReference type="CDD" id="cd12797">
    <property type="entry name" value="M23_peptidase"/>
    <property type="match status" value="1"/>
</dbReference>
<dbReference type="PANTHER" id="PTHR21666">
    <property type="entry name" value="PEPTIDASE-RELATED"/>
    <property type="match status" value="1"/>
</dbReference>
<dbReference type="InterPro" id="IPR011055">
    <property type="entry name" value="Dup_hybrid_motif"/>
</dbReference>
<feature type="chain" id="PRO_5016896336" evidence="1">
    <location>
        <begin position="20"/>
        <end position="555"/>
    </location>
</feature>
<dbReference type="RefSeq" id="WP_119059340.1">
    <property type="nucleotide sequence ID" value="NZ_UNSC01000004.1"/>
</dbReference>
<evidence type="ECO:0000259" key="2">
    <source>
        <dbReference type="Pfam" id="PF01551"/>
    </source>
</evidence>
<dbReference type="InterPro" id="IPR016047">
    <property type="entry name" value="M23ase_b-sheet_dom"/>
</dbReference>
<protein>
    <submittedName>
        <fullName evidence="3">Putative peptidase</fullName>
    </submittedName>
</protein>
<dbReference type="AlphaFoldDB" id="A0A383U164"/>
<gene>
    <name evidence="3" type="ORF">SAMEA104719789_01006</name>
</gene>
<proteinExistence type="predicted"/>
<keyword evidence="4" id="KW-1185">Reference proteome</keyword>
<dbReference type="SUPFAM" id="SSF51261">
    <property type="entry name" value="Duplicated hybrid motif"/>
    <property type="match status" value="1"/>
</dbReference>
<dbReference type="InterPro" id="IPR050570">
    <property type="entry name" value="Cell_wall_metabolism_enzyme"/>
</dbReference>
<dbReference type="PANTHER" id="PTHR21666:SF270">
    <property type="entry name" value="MUREIN HYDROLASE ACTIVATOR ENVC"/>
    <property type="match status" value="1"/>
</dbReference>
<organism evidence="3 4">
    <name type="scientific">Candidatus Ornithobacterium hominis</name>
    <dbReference type="NCBI Taxonomy" id="2497989"/>
    <lineage>
        <taxon>Bacteria</taxon>
        <taxon>Pseudomonadati</taxon>
        <taxon>Bacteroidota</taxon>
        <taxon>Flavobacteriia</taxon>
        <taxon>Flavobacteriales</taxon>
        <taxon>Weeksellaceae</taxon>
        <taxon>Ornithobacterium</taxon>
    </lineage>
</organism>
<keyword evidence="1" id="KW-0732">Signal</keyword>
<evidence type="ECO:0000313" key="3">
    <source>
        <dbReference type="EMBL" id="SZD72891.1"/>
    </source>
</evidence>
<name>A0A383U164_9FLAO</name>
<evidence type="ECO:0000313" key="4">
    <source>
        <dbReference type="Proteomes" id="UP000262142"/>
    </source>
</evidence>
<accession>A0A383U164</accession>
<sequence>MKKNFLSLIKFLIFSIAFAQNYPQNYFRYPLEIDQILAGSFAELRGFHFHSGIDIKTQQREGQKVFAVAEGYISRISVSPSGYGNALYITHPNGYTSVYAHLQKFQDEIGKYVTAQQNQQKSFEINIFPPAEALPVNKGEFIALTGNSGSSGGPHLHFEIRDTETEETINPFLFGLTTPDHKNPLLNGMYIYAITGDVEGKKRYDLTGAKDFKSPVLASGTIGVGVKAYDKMDFAENLDGIYSIEMWVNNQKYFTYEVDRFSFSQTRMINCQTDYEQYMNNKSFIYKLFLEEGNSLTMVKKAENNGYINLIPNQDYQIKVVLKDFAGNQTKGSFTVRGKENSQPQILNKNGKFLKWNEENHYDDENVSLYFPAKSFYQDLYLKVDKIGENYFIQNDRVPLHKFYTLAIKPKNLSPAQLQNAVIAVTYNYGNKKVKDYFETTYQDGKLIAQVRDFGQFTIEFDREKPIISPINVSPNTSFIKGSKLKFKVKDSSSGIKSYNAFANNEWVILRYDKKNHLMWIDREDILFTGKAELSIQIQDLGGNLAKKNYSINLK</sequence>
<dbReference type="Pfam" id="PF01551">
    <property type="entry name" value="Peptidase_M23"/>
    <property type="match status" value="1"/>
</dbReference>
<dbReference type="GO" id="GO:0004222">
    <property type="term" value="F:metalloendopeptidase activity"/>
    <property type="evidence" value="ECO:0007669"/>
    <property type="project" value="TreeGrafter"/>
</dbReference>
<dbReference type="Proteomes" id="UP000262142">
    <property type="component" value="Unassembled WGS sequence"/>
</dbReference>
<dbReference type="Gene3D" id="2.70.70.10">
    <property type="entry name" value="Glucose Permease (Domain IIA)"/>
    <property type="match status" value="1"/>
</dbReference>
<feature type="domain" description="M23ase beta-sheet core" evidence="2">
    <location>
        <begin position="49"/>
        <end position="117"/>
    </location>
</feature>
<evidence type="ECO:0000256" key="1">
    <source>
        <dbReference type="SAM" id="SignalP"/>
    </source>
</evidence>
<feature type="signal peptide" evidence="1">
    <location>
        <begin position="1"/>
        <end position="19"/>
    </location>
</feature>
<dbReference type="OrthoDB" id="9810477at2"/>
<dbReference type="EMBL" id="UNSC01000004">
    <property type="protein sequence ID" value="SZD72891.1"/>
    <property type="molecule type" value="Genomic_DNA"/>
</dbReference>
<reference evidence="3 4" key="1">
    <citation type="submission" date="2018-09" db="EMBL/GenBank/DDBJ databases">
        <authorList>
            <consortium name="Pathogen Informatics"/>
        </authorList>
    </citation>
    <scope>NUCLEOTIDE SEQUENCE [LARGE SCALE GENOMIC DNA]</scope>
    <source>
        <strain evidence="3 4">OH-22767</strain>
    </source>
</reference>